<dbReference type="OrthoDB" id="21629at2759"/>
<organism evidence="2 3">
    <name type="scientific">Cryphonectria parasitica (strain ATCC 38755 / EP155)</name>
    <dbReference type="NCBI Taxonomy" id="660469"/>
    <lineage>
        <taxon>Eukaryota</taxon>
        <taxon>Fungi</taxon>
        <taxon>Dikarya</taxon>
        <taxon>Ascomycota</taxon>
        <taxon>Pezizomycotina</taxon>
        <taxon>Sordariomycetes</taxon>
        <taxon>Sordariomycetidae</taxon>
        <taxon>Diaporthales</taxon>
        <taxon>Cryphonectriaceae</taxon>
        <taxon>Cryphonectria-Endothia species complex</taxon>
        <taxon>Cryphonectria</taxon>
    </lineage>
</organism>
<evidence type="ECO:0000313" key="2">
    <source>
        <dbReference type="EMBL" id="KAF3767054.1"/>
    </source>
</evidence>
<dbReference type="EMBL" id="MU032346">
    <property type="protein sequence ID" value="KAF3767054.1"/>
    <property type="molecule type" value="Genomic_DNA"/>
</dbReference>
<keyword evidence="3" id="KW-1185">Reference proteome</keyword>
<name>A0A9P4Y5Y2_CRYP1</name>
<proteinExistence type="predicted"/>
<accession>A0A9P4Y5Y2</accession>
<dbReference type="AlphaFoldDB" id="A0A9P4Y5Y2"/>
<dbReference type="GeneID" id="63840308"/>
<feature type="compositionally biased region" description="Low complexity" evidence="1">
    <location>
        <begin position="44"/>
        <end position="57"/>
    </location>
</feature>
<protein>
    <submittedName>
        <fullName evidence="2">Uncharacterized protein</fullName>
    </submittedName>
</protein>
<sequence length="159" mass="16187">MKPKGGARNSSAPIVGQQPPASPTGKGAKYRNRDGSKFITLPETTSAPSSAQPSPTAGTVAPANTPISNTPLPPASNGPAAAVNRKKQKRREKERAKAAAAAAVNGASNPPSPAGHRPSGDPDPVDYSDEGNHLDSQFRQTHGASNGHVAESTGKPKKS</sequence>
<evidence type="ECO:0000313" key="3">
    <source>
        <dbReference type="Proteomes" id="UP000803844"/>
    </source>
</evidence>
<comment type="caution">
    <text evidence="2">The sequence shown here is derived from an EMBL/GenBank/DDBJ whole genome shotgun (WGS) entry which is preliminary data.</text>
</comment>
<feature type="region of interest" description="Disordered" evidence="1">
    <location>
        <begin position="1"/>
        <end position="159"/>
    </location>
</feature>
<reference evidence="2" key="1">
    <citation type="journal article" date="2020" name="Phytopathology">
        <title>Genome sequence of the chestnut blight fungus Cryphonectria parasitica EP155: A fundamental resource for an archetypical invasive plant pathogen.</title>
        <authorList>
            <person name="Crouch J.A."/>
            <person name="Dawe A."/>
            <person name="Aerts A."/>
            <person name="Barry K."/>
            <person name="Churchill A.C.L."/>
            <person name="Grimwood J."/>
            <person name="Hillman B."/>
            <person name="Milgroom M.G."/>
            <person name="Pangilinan J."/>
            <person name="Smith M."/>
            <person name="Salamov A."/>
            <person name="Schmutz J."/>
            <person name="Yadav J."/>
            <person name="Grigoriev I.V."/>
            <person name="Nuss D."/>
        </authorList>
    </citation>
    <scope>NUCLEOTIDE SEQUENCE</scope>
    <source>
        <strain evidence="2">EP155</strain>
    </source>
</reference>
<dbReference type="Proteomes" id="UP000803844">
    <property type="component" value="Unassembled WGS sequence"/>
</dbReference>
<evidence type="ECO:0000256" key="1">
    <source>
        <dbReference type="SAM" id="MobiDB-lite"/>
    </source>
</evidence>
<feature type="compositionally biased region" description="Polar residues" evidence="1">
    <location>
        <begin position="134"/>
        <end position="144"/>
    </location>
</feature>
<gene>
    <name evidence="2" type="ORF">M406DRAFT_355453</name>
</gene>
<dbReference type="RefSeq" id="XP_040778015.1">
    <property type="nucleotide sequence ID" value="XM_040923179.1"/>
</dbReference>
<feature type="non-terminal residue" evidence="2">
    <location>
        <position position="159"/>
    </location>
</feature>